<dbReference type="PRINTS" id="PR00338">
    <property type="entry name" value="NUSGTNSCPFCT"/>
</dbReference>
<name>A0A0B3RTS2_9RHOB</name>
<dbReference type="EMBL" id="JSUQ01000030">
    <property type="protein sequence ID" value="KHQ50178.1"/>
    <property type="molecule type" value="Genomic_DNA"/>
</dbReference>
<dbReference type="InterPro" id="IPR006645">
    <property type="entry name" value="NGN-like_dom"/>
</dbReference>
<dbReference type="Pfam" id="PF02357">
    <property type="entry name" value="NusG"/>
    <property type="match status" value="1"/>
</dbReference>
<dbReference type="GO" id="GO:0031564">
    <property type="term" value="P:transcription antitermination"/>
    <property type="evidence" value="ECO:0007669"/>
    <property type="project" value="UniProtKB-KW"/>
</dbReference>
<dbReference type="AlphaFoldDB" id="A0A0B3RTS2"/>
<dbReference type="InterPro" id="IPR036735">
    <property type="entry name" value="NGN_dom_sf"/>
</dbReference>
<dbReference type="Gene3D" id="3.30.70.940">
    <property type="entry name" value="NusG, N-terminal domain"/>
    <property type="match status" value="1"/>
</dbReference>
<dbReference type="PANTHER" id="PTHR30265">
    <property type="entry name" value="RHO-INTERACTING TRANSCRIPTION TERMINATION FACTOR NUSG"/>
    <property type="match status" value="1"/>
</dbReference>
<evidence type="ECO:0000256" key="4">
    <source>
        <dbReference type="RuleBase" id="RU000538"/>
    </source>
</evidence>
<gene>
    <name evidence="6" type="ORF">OA50_05298</name>
</gene>
<comment type="caution">
    <text evidence="6">The sequence shown here is derived from an EMBL/GenBank/DDBJ whole genome shotgun (WGS) entry which is preliminary data.</text>
</comment>
<accession>A0A0B3RTS2</accession>
<dbReference type="SUPFAM" id="SSF82679">
    <property type="entry name" value="N-utilization substance G protein NusG, N-terminal domain"/>
    <property type="match status" value="1"/>
</dbReference>
<comment type="similarity">
    <text evidence="4">Belongs to the NusG family.</text>
</comment>
<dbReference type="InterPro" id="IPR043425">
    <property type="entry name" value="NusG-like"/>
</dbReference>
<dbReference type="GO" id="GO:0006353">
    <property type="term" value="P:DNA-templated transcription termination"/>
    <property type="evidence" value="ECO:0007669"/>
    <property type="project" value="UniProtKB-KW"/>
</dbReference>
<evidence type="ECO:0000256" key="3">
    <source>
        <dbReference type="ARBA" id="ARBA00023163"/>
    </source>
</evidence>
<dbReference type="GO" id="GO:0006354">
    <property type="term" value="P:DNA-templated transcription elongation"/>
    <property type="evidence" value="ECO:0007669"/>
    <property type="project" value="InterPro"/>
</dbReference>
<dbReference type="OrthoDB" id="9787731at2"/>
<dbReference type="CDD" id="cd06091">
    <property type="entry name" value="KOW_NusG"/>
    <property type="match status" value="1"/>
</dbReference>
<dbReference type="Proteomes" id="UP000030960">
    <property type="component" value="Unassembled WGS sequence"/>
</dbReference>
<dbReference type="SMART" id="SM00738">
    <property type="entry name" value="NGN"/>
    <property type="match status" value="1"/>
</dbReference>
<evidence type="ECO:0000259" key="5">
    <source>
        <dbReference type="SMART" id="SM00738"/>
    </source>
</evidence>
<comment type="function">
    <text evidence="4">Participates in transcription elongation, termination and antitermination.</text>
</comment>
<dbReference type="RefSeq" id="WP_069086738.1">
    <property type="nucleotide sequence ID" value="NZ_JSUQ01000030.1"/>
</dbReference>
<feature type="domain" description="NusG-like N-terminal" evidence="5">
    <location>
        <begin position="10"/>
        <end position="108"/>
    </location>
</feature>
<dbReference type="GO" id="GO:0032784">
    <property type="term" value="P:regulation of DNA-templated transcription elongation"/>
    <property type="evidence" value="ECO:0007669"/>
    <property type="project" value="InterPro"/>
</dbReference>
<dbReference type="InterPro" id="IPR001062">
    <property type="entry name" value="Transcrpt_antiterm_NusG"/>
</dbReference>
<keyword evidence="1 4" id="KW-0889">Transcription antitermination</keyword>
<evidence type="ECO:0000256" key="1">
    <source>
        <dbReference type="ARBA" id="ARBA00022814"/>
    </source>
</evidence>
<dbReference type="PANTHER" id="PTHR30265:SF7">
    <property type="entry name" value="TRANSCRIPTION ANTITERMINATION PROTEIN RFAH"/>
    <property type="match status" value="1"/>
</dbReference>
<dbReference type="GO" id="GO:0005829">
    <property type="term" value="C:cytosol"/>
    <property type="evidence" value="ECO:0007669"/>
    <property type="project" value="TreeGrafter"/>
</dbReference>
<reference evidence="6 7" key="1">
    <citation type="submission" date="2014-10" db="EMBL/GenBank/DDBJ databases">
        <title>Genome sequence of Ponticoccus sp. strain UMTAT08 isolated from clonal culture of toxic dinoflagellate Alexandrium tamiyavanichii.</title>
        <authorList>
            <person name="Gan H.Y."/>
            <person name="Muhd D.-D."/>
            <person name="Mohd Noor M.E."/>
            <person name="Yeong Y.S."/>
            <person name="Usup G."/>
        </authorList>
    </citation>
    <scope>NUCLEOTIDE SEQUENCE [LARGE SCALE GENOMIC DNA]</scope>
    <source>
        <strain evidence="6 7">UMTAT08</strain>
    </source>
</reference>
<evidence type="ECO:0000256" key="2">
    <source>
        <dbReference type="ARBA" id="ARBA00023015"/>
    </source>
</evidence>
<keyword evidence="4" id="KW-0806">Transcription termination</keyword>
<dbReference type="InterPro" id="IPR008991">
    <property type="entry name" value="Translation_prot_SH3-like_sf"/>
</dbReference>
<proteinExistence type="inferred from homology"/>
<evidence type="ECO:0000313" key="6">
    <source>
        <dbReference type="EMBL" id="KHQ50178.1"/>
    </source>
</evidence>
<keyword evidence="7" id="KW-1185">Reference proteome</keyword>
<sequence>MLESTSSNAAQGWFVAQLKPGGLTRARDNLRRQGFEVFCPERVVRGGPGTRPGRRPLFPGYLFVRFTPSGSGWRAINGTRGVTRLLLSDPRRPVPLPDPLIQGLQERCDATDLLQGPENDLTPGDRVRILSGPFADLVTRIECLSDSERIGVLVEIMGRSARVELAPVDIEKIH</sequence>
<protein>
    <recommendedName>
        <fullName evidence="4">Transcription termination/antitermination protein NusG</fullName>
    </recommendedName>
</protein>
<keyword evidence="2 4" id="KW-0805">Transcription regulation</keyword>
<dbReference type="SUPFAM" id="SSF50104">
    <property type="entry name" value="Translation proteins SH3-like domain"/>
    <property type="match status" value="1"/>
</dbReference>
<evidence type="ECO:0000313" key="7">
    <source>
        <dbReference type="Proteomes" id="UP000030960"/>
    </source>
</evidence>
<organism evidence="6 7">
    <name type="scientific">Mameliella alba</name>
    <dbReference type="NCBI Taxonomy" id="561184"/>
    <lineage>
        <taxon>Bacteria</taxon>
        <taxon>Pseudomonadati</taxon>
        <taxon>Pseudomonadota</taxon>
        <taxon>Alphaproteobacteria</taxon>
        <taxon>Rhodobacterales</taxon>
        <taxon>Roseobacteraceae</taxon>
        <taxon>Mameliella</taxon>
    </lineage>
</organism>
<keyword evidence="3 4" id="KW-0804">Transcription</keyword>